<feature type="compositionally biased region" description="Basic and acidic residues" evidence="2">
    <location>
        <begin position="737"/>
        <end position="746"/>
    </location>
</feature>
<dbReference type="InterPro" id="IPR036770">
    <property type="entry name" value="Ankyrin_rpt-contain_sf"/>
</dbReference>
<name>A0ABR2IHL7_9PEZI</name>
<feature type="repeat" description="ANK" evidence="1">
    <location>
        <begin position="606"/>
        <end position="638"/>
    </location>
</feature>
<organism evidence="4 5">
    <name type="scientific">Apiospora arundinis</name>
    <dbReference type="NCBI Taxonomy" id="335852"/>
    <lineage>
        <taxon>Eukaryota</taxon>
        <taxon>Fungi</taxon>
        <taxon>Dikarya</taxon>
        <taxon>Ascomycota</taxon>
        <taxon>Pezizomycotina</taxon>
        <taxon>Sordariomycetes</taxon>
        <taxon>Xylariomycetidae</taxon>
        <taxon>Amphisphaeriales</taxon>
        <taxon>Apiosporaceae</taxon>
        <taxon>Apiospora</taxon>
    </lineage>
</organism>
<dbReference type="EMBL" id="JAPCWZ010000005">
    <property type="protein sequence ID" value="KAK8862836.1"/>
    <property type="molecule type" value="Genomic_DNA"/>
</dbReference>
<dbReference type="InterPro" id="IPR010730">
    <property type="entry name" value="HET"/>
</dbReference>
<evidence type="ECO:0000256" key="1">
    <source>
        <dbReference type="PROSITE-ProRule" id="PRU00023"/>
    </source>
</evidence>
<proteinExistence type="predicted"/>
<feature type="repeat" description="ANK" evidence="1">
    <location>
        <begin position="573"/>
        <end position="605"/>
    </location>
</feature>
<dbReference type="SMART" id="SM00248">
    <property type="entry name" value="ANK"/>
    <property type="match status" value="5"/>
</dbReference>
<comment type="caution">
    <text evidence="4">The sequence shown here is derived from an EMBL/GenBank/DDBJ whole genome shotgun (WGS) entry which is preliminary data.</text>
</comment>
<dbReference type="PANTHER" id="PTHR24148">
    <property type="entry name" value="ANKYRIN REPEAT DOMAIN-CONTAINING PROTEIN 39 HOMOLOG-RELATED"/>
    <property type="match status" value="1"/>
</dbReference>
<dbReference type="Pfam" id="PF06985">
    <property type="entry name" value="HET"/>
    <property type="match status" value="1"/>
</dbReference>
<feature type="domain" description="Heterokaryon incompatibility" evidence="3">
    <location>
        <begin position="48"/>
        <end position="202"/>
    </location>
</feature>
<gene>
    <name evidence="4" type="ORF">PGQ11_009071</name>
</gene>
<feature type="region of interest" description="Disordered" evidence="2">
    <location>
        <begin position="722"/>
        <end position="762"/>
    </location>
</feature>
<dbReference type="PROSITE" id="PS50088">
    <property type="entry name" value="ANK_REPEAT"/>
    <property type="match status" value="2"/>
</dbReference>
<protein>
    <submittedName>
        <fullName evidence="4">HET-domain-containing protein</fullName>
    </submittedName>
</protein>
<dbReference type="InterPro" id="IPR002110">
    <property type="entry name" value="Ankyrin_rpt"/>
</dbReference>
<dbReference type="PANTHER" id="PTHR24148:SF78">
    <property type="entry name" value="HETEROKARYON INCOMPATIBILITY DOMAIN-CONTAINING PROTEIN"/>
    <property type="match status" value="1"/>
</dbReference>
<dbReference type="SUPFAM" id="SSF48403">
    <property type="entry name" value="Ankyrin repeat"/>
    <property type="match status" value="1"/>
</dbReference>
<evidence type="ECO:0000259" key="3">
    <source>
        <dbReference type="Pfam" id="PF06985"/>
    </source>
</evidence>
<accession>A0ABR2IHL7</accession>
<dbReference type="Proteomes" id="UP001390339">
    <property type="component" value="Unassembled WGS sequence"/>
</dbReference>
<sequence length="762" mass="85983">MAEQYVYTPLDDAKGSIRLLRLLGGDAADEIRCDFVECSLKEDEYFPYEALSYTWGGGLPGSSVFVFLDGKKKPVTRNLFEAIVSLRYIHEDRYLWIDALCINQMDDREKGHQVGQMKDVYEKAERVLVWLGPASKATNDLMDVMSLLERMVKGQPKSVLNLRSTWALITDQLGDGQIAIYREYMTHLIQAAWFRRVWIIQEIGSARVASIFCGEKSITSSIFSVMPFIMDMRPDPYVQAVLDVMPGPLRKGSWWHLDRRFPTLLGKFNGSEATRDHDRIYALVGIASDTPDLPIEYGYTFQKVVDQTVSLLVLCDASLSHLLLHPVRPDYYRKQASPFSFSRIFQGKFDIKALVLRIFEQACEGGEEKFLSYMIDNSPHFHTIAQESGFSSSYSFALSIYLNWEDSLGKKLPRMSIFRDAVIEDTYSARAQIYESPQACKLFDPGFERLLSNMSLSAFEKIIERLHTRAPKRLDTIFATAVRLNCSDHVKILLACVAGEANAQSQRQELLCSALELGHEKTVKTLQNKTTKADPKCRQKMTNYMWRICQSGNDVHMLHHVINGGADINAYVAGRTALHAAARSGHIPVVQILLKRGAQLDSRDQDGYTSLHLAELEDHRMVVLMLLKAGADELAMDREGHTPWQLNRRNRFDSKLRSKQDAEEHLIPTAPENERVGYAVLFNGRDQECAVGQHTEEAESAGSEYTWSGSGVMKGLVGSIVEGSASLDDDQNAAQQEEDRVPRHSAPEPSWSMPVREKGASR</sequence>
<dbReference type="PROSITE" id="PS50297">
    <property type="entry name" value="ANK_REP_REGION"/>
    <property type="match status" value="2"/>
</dbReference>
<evidence type="ECO:0000313" key="5">
    <source>
        <dbReference type="Proteomes" id="UP001390339"/>
    </source>
</evidence>
<keyword evidence="5" id="KW-1185">Reference proteome</keyword>
<evidence type="ECO:0000256" key="2">
    <source>
        <dbReference type="SAM" id="MobiDB-lite"/>
    </source>
</evidence>
<dbReference type="InterPro" id="IPR052895">
    <property type="entry name" value="HetReg/Transcr_Mod"/>
</dbReference>
<evidence type="ECO:0000313" key="4">
    <source>
        <dbReference type="EMBL" id="KAK8862836.1"/>
    </source>
</evidence>
<dbReference type="PRINTS" id="PR01415">
    <property type="entry name" value="ANKYRIN"/>
</dbReference>
<dbReference type="Gene3D" id="1.25.40.20">
    <property type="entry name" value="Ankyrin repeat-containing domain"/>
    <property type="match status" value="1"/>
</dbReference>
<keyword evidence="1" id="KW-0040">ANK repeat</keyword>
<reference evidence="4 5" key="1">
    <citation type="journal article" date="2024" name="IMA Fungus">
        <title>Apiospora arundinis, a panoply of carbohydrate-active enzymes and secondary metabolites.</title>
        <authorList>
            <person name="Sorensen T."/>
            <person name="Petersen C."/>
            <person name="Muurmann A.T."/>
            <person name="Christiansen J.V."/>
            <person name="Brundto M.L."/>
            <person name="Overgaard C.K."/>
            <person name="Boysen A.T."/>
            <person name="Wollenberg R.D."/>
            <person name="Larsen T.O."/>
            <person name="Sorensen J.L."/>
            <person name="Nielsen K.L."/>
            <person name="Sondergaard T.E."/>
        </authorList>
    </citation>
    <scope>NUCLEOTIDE SEQUENCE [LARGE SCALE GENOMIC DNA]</scope>
    <source>
        <strain evidence="4 5">AAU 773</strain>
    </source>
</reference>
<dbReference type="Pfam" id="PF12796">
    <property type="entry name" value="Ank_2"/>
    <property type="match status" value="1"/>
</dbReference>